<dbReference type="GO" id="GO:0007059">
    <property type="term" value="P:chromosome segregation"/>
    <property type="evidence" value="ECO:0007669"/>
    <property type="project" value="UniProtKB-KW"/>
</dbReference>
<reference evidence="3" key="2">
    <citation type="submission" date="2021-04" db="EMBL/GenBank/DDBJ databases">
        <authorList>
            <person name="Gilroy R."/>
        </authorList>
    </citation>
    <scope>NUCLEOTIDE SEQUENCE</scope>
    <source>
        <strain evidence="3">A5-1222</strain>
    </source>
</reference>
<evidence type="ECO:0000256" key="2">
    <source>
        <dbReference type="ARBA" id="ARBA00044777"/>
    </source>
</evidence>
<protein>
    <recommendedName>
        <fullName evidence="2">Segregation and condensation protein A</fullName>
    </recommendedName>
</protein>
<proteinExistence type="predicted"/>
<dbReference type="PANTHER" id="PTHR33969">
    <property type="entry name" value="SEGREGATION AND CONDENSATION PROTEIN A"/>
    <property type="match status" value="1"/>
</dbReference>
<name>A0A9E2NVV0_9BACT</name>
<dbReference type="Pfam" id="PF02616">
    <property type="entry name" value="SMC_ScpA"/>
    <property type="match status" value="1"/>
</dbReference>
<dbReference type="InterPro" id="IPR003768">
    <property type="entry name" value="ScpA"/>
</dbReference>
<gene>
    <name evidence="3" type="ORF">H9897_01400</name>
</gene>
<dbReference type="Proteomes" id="UP000824247">
    <property type="component" value="Unassembled WGS sequence"/>
</dbReference>
<evidence type="ECO:0000313" key="4">
    <source>
        <dbReference type="Proteomes" id="UP000824247"/>
    </source>
</evidence>
<sequence length="280" mass="33470">MEINNSFYDYDNEKSSLDVILDLIQKKKKNISDINILEITSQFLEYVELNKDLVSLDIYSDYAKMSAYLIELKTRSLLPNFEDSGSKNKKSIEEERENFIKRLLEHQMYKNAIPMLETFKTNRELYFDKEPEDWDEYLPNSVPYEKLPKRIDVNKLKEAFESILDRSYIKQQLQKPVDLHLSNNEYSLEEVIYDLIIFLTKHTDGTFLFDFFNNLDDSKKNIDYFCMLFFVMLSLIHQDNIIFEEINNSIHIKLNNKKFEKGNLSTEFIESIKREIEGEY</sequence>
<accession>A0A9E2NVV0</accession>
<organism evidence="3 4">
    <name type="scientific">Candidatus Ureaplasma intestinipullorum</name>
    <dbReference type="NCBI Taxonomy" id="2838770"/>
    <lineage>
        <taxon>Bacteria</taxon>
        <taxon>Bacillati</taxon>
        <taxon>Mycoplasmatota</taxon>
        <taxon>Mycoplasmoidales</taxon>
        <taxon>Mycoplasmoidaceae</taxon>
        <taxon>Ureaplasma</taxon>
    </lineage>
</organism>
<dbReference type="AlphaFoldDB" id="A0A9E2NVV0"/>
<keyword evidence="1" id="KW-0159">Chromosome partition</keyword>
<evidence type="ECO:0000313" key="3">
    <source>
        <dbReference type="EMBL" id="MBU3830792.1"/>
    </source>
</evidence>
<reference evidence="3" key="1">
    <citation type="journal article" date="2021" name="PeerJ">
        <title>Extensive microbial diversity within the chicken gut microbiome revealed by metagenomics and culture.</title>
        <authorList>
            <person name="Gilroy R."/>
            <person name="Ravi A."/>
            <person name="Getino M."/>
            <person name="Pursley I."/>
            <person name="Horton D.L."/>
            <person name="Alikhan N.F."/>
            <person name="Baker D."/>
            <person name="Gharbi K."/>
            <person name="Hall N."/>
            <person name="Watson M."/>
            <person name="Adriaenssens E.M."/>
            <person name="Foster-Nyarko E."/>
            <person name="Jarju S."/>
            <person name="Secka A."/>
            <person name="Antonio M."/>
            <person name="Oren A."/>
            <person name="Chaudhuri R.R."/>
            <person name="La Ragione R."/>
            <person name="Hildebrand F."/>
            <person name="Pallen M.J."/>
        </authorList>
    </citation>
    <scope>NUCLEOTIDE SEQUENCE</scope>
    <source>
        <strain evidence="3">A5-1222</strain>
    </source>
</reference>
<evidence type="ECO:0000256" key="1">
    <source>
        <dbReference type="ARBA" id="ARBA00022829"/>
    </source>
</evidence>
<dbReference type="Gene3D" id="6.10.250.2410">
    <property type="match status" value="1"/>
</dbReference>
<dbReference type="PANTHER" id="PTHR33969:SF2">
    <property type="entry name" value="SEGREGATION AND CONDENSATION PROTEIN A"/>
    <property type="match status" value="1"/>
</dbReference>
<dbReference type="EMBL" id="JAHLFM010000021">
    <property type="protein sequence ID" value="MBU3830792.1"/>
    <property type="molecule type" value="Genomic_DNA"/>
</dbReference>
<comment type="caution">
    <text evidence="3">The sequence shown here is derived from an EMBL/GenBank/DDBJ whole genome shotgun (WGS) entry which is preliminary data.</text>
</comment>